<dbReference type="SUPFAM" id="SSF46689">
    <property type="entry name" value="Homeodomain-like"/>
    <property type="match status" value="1"/>
</dbReference>
<dbReference type="InterPro" id="IPR001005">
    <property type="entry name" value="SANT/Myb"/>
</dbReference>
<accession>A0A136IPM7</accession>
<dbReference type="Pfam" id="PF13921">
    <property type="entry name" value="Myb_DNA-bind_6"/>
    <property type="match status" value="1"/>
</dbReference>
<gene>
    <name evidence="3" type="ORF">Micbo1qcDRAFT_190387</name>
</gene>
<dbReference type="InterPro" id="IPR009057">
    <property type="entry name" value="Homeodomain-like_sf"/>
</dbReference>
<evidence type="ECO:0000256" key="1">
    <source>
        <dbReference type="SAM" id="MobiDB-lite"/>
    </source>
</evidence>
<proteinExistence type="predicted"/>
<feature type="domain" description="Myb-like" evidence="2">
    <location>
        <begin position="82"/>
        <end position="132"/>
    </location>
</feature>
<feature type="region of interest" description="Disordered" evidence="1">
    <location>
        <begin position="186"/>
        <end position="217"/>
    </location>
</feature>
<organism evidence="3 4">
    <name type="scientific">Microdochium bolleyi</name>
    <dbReference type="NCBI Taxonomy" id="196109"/>
    <lineage>
        <taxon>Eukaryota</taxon>
        <taxon>Fungi</taxon>
        <taxon>Dikarya</taxon>
        <taxon>Ascomycota</taxon>
        <taxon>Pezizomycotina</taxon>
        <taxon>Sordariomycetes</taxon>
        <taxon>Xylariomycetidae</taxon>
        <taxon>Xylariales</taxon>
        <taxon>Microdochiaceae</taxon>
        <taxon>Microdochium</taxon>
    </lineage>
</organism>
<dbReference type="OrthoDB" id="4151352at2759"/>
<keyword evidence="4" id="KW-1185">Reference proteome</keyword>
<evidence type="ECO:0000259" key="2">
    <source>
        <dbReference type="PROSITE" id="PS50090"/>
    </source>
</evidence>
<feature type="region of interest" description="Disordered" evidence="1">
    <location>
        <begin position="232"/>
        <end position="264"/>
    </location>
</feature>
<protein>
    <recommendedName>
        <fullName evidence="2">Myb-like domain-containing protein</fullName>
    </recommendedName>
</protein>
<evidence type="ECO:0000313" key="4">
    <source>
        <dbReference type="Proteomes" id="UP000070501"/>
    </source>
</evidence>
<dbReference type="Gene3D" id="1.10.10.60">
    <property type="entry name" value="Homeodomain-like"/>
    <property type="match status" value="1"/>
</dbReference>
<dbReference type="Proteomes" id="UP000070501">
    <property type="component" value="Unassembled WGS sequence"/>
</dbReference>
<evidence type="ECO:0000313" key="3">
    <source>
        <dbReference type="EMBL" id="KXJ86861.1"/>
    </source>
</evidence>
<name>A0A136IPM7_9PEZI</name>
<dbReference type="PROSITE" id="PS50090">
    <property type="entry name" value="MYB_LIKE"/>
    <property type="match status" value="1"/>
</dbReference>
<dbReference type="InParanoid" id="A0A136IPM7"/>
<dbReference type="CDD" id="cd00167">
    <property type="entry name" value="SANT"/>
    <property type="match status" value="1"/>
</dbReference>
<dbReference type="STRING" id="196109.A0A136IPM7"/>
<dbReference type="EMBL" id="KQ964265">
    <property type="protein sequence ID" value="KXJ86861.1"/>
    <property type="molecule type" value="Genomic_DNA"/>
</dbReference>
<feature type="compositionally biased region" description="Low complexity" evidence="1">
    <location>
        <begin position="232"/>
        <end position="253"/>
    </location>
</feature>
<reference evidence="4" key="1">
    <citation type="submission" date="2016-02" db="EMBL/GenBank/DDBJ databases">
        <title>Draft genome sequence of Microdochium bolleyi, a fungal endophyte of beachgrass.</title>
        <authorList>
            <consortium name="DOE Joint Genome Institute"/>
            <person name="David A.S."/>
            <person name="May G."/>
            <person name="Haridas S."/>
            <person name="Lim J."/>
            <person name="Wang M."/>
            <person name="Labutti K."/>
            <person name="Lipzen A."/>
            <person name="Barry K."/>
            <person name="Grigoriev I.V."/>
        </authorList>
    </citation>
    <scope>NUCLEOTIDE SEQUENCE [LARGE SCALE GENOMIC DNA]</scope>
    <source>
        <strain evidence="4">J235TASD1</strain>
    </source>
</reference>
<sequence length="358" mass="38772">MNMPKHTRSSSQAHNRFTASMPVSLAPSAPLPIYSNSRVAMPVSTSAYYSAMPSTTAQQPTLTAEDYDSYATAMPVSQPPMPHRASSGAWTPLDDQNLLGARQQGLNWSQIHINYFPNKSPNACRKRHERLMERKGADDWDQRRLEQLAKEYMSMRKEIWQGLAAKTGERWNVVEQMCMTNGLKNLQSASRSASRRERLESGQTGIHGYDDDDSGISGIGLTPIDDLDLSYSSPAASSHSSGSHGASSSVSSLGGHGGHGNSAYGMALHHSQMSMNPYGHSQHPHHAYSGSAGGLSSSYSSTHSSNPAITYSTHDGASYHLPNTQQRLPSVDMGIESIINRPGHRSHASHGGHHHGGM</sequence>
<dbReference type="AlphaFoldDB" id="A0A136IPM7"/>